<dbReference type="InterPro" id="IPR020568">
    <property type="entry name" value="Ribosomal_Su5_D2-typ_SF"/>
</dbReference>
<keyword evidence="6" id="KW-1185">Reference proteome</keyword>
<dbReference type="InterPro" id="IPR023582">
    <property type="entry name" value="Impact"/>
</dbReference>
<dbReference type="AlphaFoldDB" id="H1XWD1"/>
<gene>
    <name evidence="4" type="primary">yigZ</name>
    <name evidence="4" type="ORF">Cabys_4059</name>
    <name evidence="5" type="ORF">Calab_1085</name>
</gene>
<dbReference type="EMBL" id="CM001402">
    <property type="protein sequence ID" value="EHO40713.1"/>
    <property type="molecule type" value="Genomic_DNA"/>
</dbReference>
<evidence type="ECO:0000259" key="3">
    <source>
        <dbReference type="Pfam" id="PF09186"/>
    </source>
</evidence>
<comment type="similarity">
    <text evidence="1">Belongs to the IMPACT family.</text>
</comment>
<dbReference type="OrthoDB" id="9813771at2"/>
<dbReference type="InterPro" id="IPR036956">
    <property type="entry name" value="Impact_N_sf"/>
</dbReference>
<dbReference type="Pfam" id="PF01205">
    <property type="entry name" value="Impact_N"/>
    <property type="match status" value="1"/>
</dbReference>
<dbReference type="Pfam" id="PF09186">
    <property type="entry name" value="DUF1949"/>
    <property type="match status" value="1"/>
</dbReference>
<reference evidence="5 6" key="1">
    <citation type="submission" date="2011-09" db="EMBL/GenBank/DDBJ databases">
        <title>The permanent draft genome of Caldithrix abyssi DSM 13497.</title>
        <authorList>
            <consortium name="US DOE Joint Genome Institute (JGI-PGF)"/>
            <person name="Lucas S."/>
            <person name="Han J."/>
            <person name="Lapidus A."/>
            <person name="Bruce D."/>
            <person name="Goodwin L."/>
            <person name="Pitluck S."/>
            <person name="Peters L."/>
            <person name="Kyrpides N."/>
            <person name="Mavromatis K."/>
            <person name="Ivanova N."/>
            <person name="Mikhailova N."/>
            <person name="Chertkov O."/>
            <person name="Detter J.C."/>
            <person name="Tapia R."/>
            <person name="Han C."/>
            <person name="Land M."/>
            <person name="Hauser L."/>
            <person name="Markowitz V."/>
            <person name="Cheng J.-F."/>
            <person name="Hugenholtz P."/>
            <person name="Woyke T."/>
            <person name="Wu D."/>
            <person name="Spring S."/>
            <person name="Brambilla E."/>
            <person name="Klenk H.-P."/>
            <person name="Eisen J.A."/>
        </authorList>
    </citation>
    <scope>NUCLEOTIDE SEQUENCE [LARGE SCALE GENOMIC DNA]</scope>
    <source>
        <strain evidence="5 6">DSM 13497</strain>
    </source>
</reference>
<dbReference type="SUPFAM" id="SSF54980">
    <property type="entry name" value="EF-G C-terminal domain-like"/>
    <property type="match status" value="1"/>
</dbReference>
<evidence type="ECO:0000313" key="5">
    <source>
        <dbReference type="EMBL" id="EHO40713.1"/>
    </source>
</evidence>
<dbReference type="InterPro" id="IPR015796">
    <property type="entry name" value="Impact_YigZ-like"/>
</dbReference>
<dbReference type="Gene3D" id="3.30.230.30">
    <property type="entry name" value="Impact, N-terminal domain"/>
    <property type="match status" value="1"/>
</dbReference>
<dbReference type="SUPFAM" id="SSF54211">
    <property type="entry name" value="Ribosomal protein S5 domain 2-like"/>
    <property type="match status" value="1"/>
</dbReference>
<evidence type="ECO:0000313" key="4">
    <source>
        <dbReference type="EMBL" id="APF20804.1"/>
    </source>
</evidence>
<feature type="domain" description="UPF0029" evidence="3">
    <location>
        <begin position="137"/>
        <end position="192"/>
    </location>
</feature>
<dbReference type="PANTHER" id="PTHR16301">
    <property type="entry name" value="IMPACT-RELATED"/>
    <property type="match status" value="1"/>
</dbReference>
<dbReference type="GO" id="GO:0006446">
    <property type="term" value="P:regulation of translational initiation"/>
    <property type="evidence" value="ECO:0007669"/>
    <property type="project" value="TreeGrafter"/>
</dbReference>
<evidence type="ECO:0000259" key="2">
    <source>
        <dbReference type="Pfam" id="PF01205"/>
    </source>
</evidence>
<evidence type="ECO:0000313" key="6">
    <source>
        <dbReference type="Proteomes" id="UP000004671"/>
    </source>
</evidence>
<dbReference type="Proteomes" id="UP000183868">
    <property type="component" value="Chromosome"/>
</dbReference>
<feature type="domain" description="Impact N-terminal" evidence="2">
    <location>
        <begin position="18"/>
        <end position="121"/>
    </location>
</feature>
<dbReference type="GO" id="GO:0005737">
    <property type="term" value="C:cytoplasm"/>
    <property type="evidence" value="ECO:0007669"/>
    <property type="project" value="TreeGrafter"/>
</dbReference>
<organism evidence="5 6">
    <name type="scientific">Caldithrix abyssi DSM 13497</name>
    <dbReference type="NCBI Taxonomy" id="880073"/>
    <lineage>
        <taxon>Bacteria</taxon>
        <taxon>Pseudomonadati</taxon>
        <taxon>Calditrichota</taxon>
        <taxon>Calditrichia</taxon>
        <taxon>Calditrichales</taxon>
        <taxon>Calditrichaceae</taxon>
        <taxon>Caldithrix</taxon>
    </lineage>
</organism>
<dbReference type="Gene3D" id="3.30.70.240">
    <property type="match status" value="1"/>
</dbReference>
<sequence>MDRYKVPAHEAVGKLTVKGSKFISHIFPVSSKEEAESRYEAIKKRYYDATHNCFAYRIDAQTYRYSDDGEPSGTAGRPIFQVLEGSELFEALCVVTRYFGGTKLGTGGLIRAYSEAAKEALKQLKIKEKIRTRIVELKIDYANEQHVYRLLSQFEGKTLQSDYSNGVSIQVELPWSAAESFLNKLTDLTHGQYELIKISGN</sequence>
<evidence type="ECO:0000256" key="1">
    <source>
        <dbReference type="ARBA" id="ARBA00007665"/>
    </source>
</evidence>
<dbReference type="InterPro" id="IPR035647">
    <property type="entry name" value="EFG_III/V"/>
</dbReference>
<proteinExistence type="inferred from homology"/>
<dbReference type="InterPro" id="IPR015269">
    <property type="entry name" value="UPF0029_Impact_C"/>
</dbReference>
<dbReference type="NCBIfam" id="TIGR00257">
    <property type="entry name" value="IMPACT_YIGZ"/>
    <property type="match status" value="1"/>
</dbReference>
<accession>H1XWD1</accession>
<protein>
    <submittedName>
        <fullName evidence="4">Uncharacterized protein, YigZ family</fullName>
    </submittedName>
</protein>
<dbReference type="EMBL" id="CP018099">
    <property type="protein sequence ID" value="APF20804.1"/>
    <property type="molecule type" value="Genomic_DNA"/>
</dbReference>
<dbReference type="PANTHER" id="PTHR16301:SF20">
    <property type="entry name" value="IMPACT FAMILY MEMBER YIGZ"/>
    <property type="match status" value="1"/>
</dbReference>
<evidence type="ECO:0000313" key="7">
    <source>
        <dbReference type="Proteomes" id="UP000183868"/>
    </source>
</evidence>
<dbReference type="Proteomes" id="UP000004671">
    <property type="component" value="Chromosome"/>
</dbReference>
<dbReference type="HOGENOM" id="CLU_083552_1_1_0"/>
<dbReference type="STRING" id="880073.Cabys_4059"/>
<reference evidence="4 7" key="2">
    <citation type="submission" date="2016-11" db="EMBL/GenBank/DDBJ databases">
        <title>Genomic analysis of Caldithrix abyssi and proposal of a novel bacterial phylum Caldithrichaeota.</title>
        <authorList>
            <person name="Kublanov I."/>
            <person name="Sigalova O."/>
            <person name="Gavrilov S."/>
            <person name="Lebedinsky A."/>
            <person name="Ivanova N."/>
            <person name="Daum C."/>
            <person name="Reddy T."/>
            <person name="Klenk H.P."/>
            <person name="Goker M."/>
            <person name="Reva O."/>
            <person name="Miroshnichenko M."/>
            <person name="Kyprides N."/>
            <person name="Woyke T."/>
            <person name="Gelfand M."/>
        </authorList>
    </citation>
    <scope>NUCLEOTIDE SEQUENCE [LARGE SCALE GENOMIC DNA]</scope>
    <source>
        <strain evidence="4 7">LF13</strain>
    </source>
</reference>
<dbReference type="InterPro" id="IPR001498">
    <property type="entry name" value="Impact_N"/>
</dbReference>
<dbReference type="InParanoid" id="H1XWD1"/>
<dbReference type="PaxDb" id="880073-Calab_1085"/>
<dbReference type="KEGG" id="caby:Cabys_4059"/>
<dbReference type="FunCoup" id="H1XWD1">
    <property type="interactions" value="64"/>
</dbReference>
<name>H1XWD1_CALAY</name>
<dbReference type="RefSeq" id="WP_006927734.1">
    <property type="nucleotide sequence ID" value="NZ_CM001402.1"/>
</dbReference>
<dbReference type="eggNOG" id="COG1739">
    <property type="taxonomic scope" value="Bacteria"/>
</dbReference>